<dbReference type="Proteomes" id="UP000294644">
    <property type="component" value="Unassembled WGS sequence"/>
</dbReference>
<dbReference type="AlphaFoldDB" id="A0A4R5CYH3"/>
<accession>A0A4R5CYH3</accession>
<proteinExistence type="predicted"/>
<comment type="caution">
    <text evidence="2">The sequence shown here is derived from an EMBL/GenBank/DDBJ whole genome shotgun (WGS) entry which is preliminary data.</text>
</comment>
<keyword evidence="3" id="KW-1185">Reference proteome</keyword>
<keyword evidence="1" id="KW-0732">Signal</keyword>
<dbReference type="RefSeq" id="WP_132065225.1">
    <property type="nucleotide sequence ID" value="NZ_SMFN01000004.1"/>
</dbReference>
<evidence type="ECO:0000256" key="1">
    <source>
        <dbReference type="SAM" id="SignalP"/>
    </source>
</evidence>
<organism evidence="2 3">
    <name type="scientific">Flavobacterium sandaracinum</name>
    <dbReference type="NCBI Taxonomy" id="2541733"/>
    <lineage>
        <taxon>Bacteria</taxon>
        <taxon>Pseudomonadati</taxon>
        <taxon>Bacteroidota</taxon>
        <taxon>Flavobacteriia</taxon>
        <taxon>Flavobacteriales</taxon>
        <taxon>Flavobacteriaceae</taxon>
        <taxon>Flavobacterium</taxon>
    </lineage>
</organism>
<evidence type="ECO:0000313" key="2">
    <source>
        <dbReference type="EMBL" id="TDE05919.1"/>
    </source>
</evidence>
<protein>
    <recommendedName>
        <fullName evidence="4">DUF2846 domain-containing protein</fullName>
    </recommendedName>
</protein>
<gene>
    <name evidence="2" type="ORF">E0F91_04880</name>
</gene>
<dbReference type="OrthoDB" id="5951953at2"/>
<sequence length="197" mass="22745">MKKFFALFFFSLVFSTSFSQELIKPNQGKSLVYFTRVSATGFLINFKYFDGEKYLGKFNHGKYLVYECEPGTHLFWSKAENTDFLEAELEADKVYIIDSEPQMGAFKAGVKLMPFDNDSNNYKNIKKYERKKEGILQAISGAKEYIISEDDLAEAKKDQEDLVKRSIEKYNKRKAEGEVYPTMKVNANYVSNLETGK</sequence>
<feature type="chain" id="PRO_5020981896" description="DUF2846 domain-containing protein" evidence="1">
    <location>
        <begin position="20"/>
        <end position="197"/>
    </location>
</feature>
<name>A0A4R5CYH3_9FLAO</name>
<evidence type="ECO:0008006" key="4">
    <source>
        <dbReference type="Google" id="ProtNLM"/>
    </source>
</evidence>
<evidence type="ECO:0000313" key="3">
    <source>
        <dbReference type="Proteomes" id="UP000294644"/>
    </source>
</evidence>
<feature type="signal peptide" evidence="1">
    <location>
        <begin position="1"/>
        <end position="19"/>
    </location>
</feature>
<reference evidence="2 3" key="1">
    <citation type="submission" date="2019-03" db="EMBL/GenBank/DDBJ databases">
        <title>Flavobacterium LB-D12 sp. nov., isolated from arctic soil.</title>
        <authorList>
            <person name="Chaudhary D.K."/>
        </authorList>
    </citation>
    <scope>NUCLEOTIDE SEQUENCE [LARGE SCALE GENOMIC DNA]</scope>
    <source>
        <strain evidence="2 3">LB-D12</strain>
    </source>
</reference>
<dbReference type="EMBL" id="SMFN01000004">
    <property type="protein sequence ID" value="TDE05919.1"/>
    <property type="molecule type" value="Genomic_DNA"/>
</dbReference>